<gene>
    <name evidence="4" type="ORF">EWM64_g7076</name>
</gene>
<reference evidence="4 5" key="1">
    <citation type="submission" date="2019-02" db="EMBL/GenBank/DDBJ databases">
        <title>Genome sequencing of the rare red list fungi Hericium alpestre (H. flagellum).</title>
        <authorList>
            <person name="Buettner E."/>
            <person name="Kellner H."/>
        </authorList>
    </citation>
    <scope>NUCLEOTIDE SEQUENCE [LARGE SCALE GENOMIC DNA]</scope>
    <source>
        <strain evidence="4 5">DSM 108284</strain>
    </source>
</reference>
<evidence type="ECO:0000313" key="4">
    <source>
        <dbReference type="EMBL" id="TFY76936.1"/>
    </source>
</evidence>
<keyword evidence="2" id="KW-0436">Ligase</keyword>
<dbReference type="GO" id="GO:0016405">
    <property type="term" value="F:CoA-ligase activity"/>
    <property type="evidence" value="ECO:0007669"/>
    <property type="project" value="TreeGrafter"/>
</dbReference>
<dbReference type="Pfam" id="PF00501">
    <property type="entry name" value="AMP-binding"/>
    <property type="match status" value="1"/>
</dbReference>
<feature type="domain" description="AMP-dependent synthetase/ligase" evidence="3">
    <location>
        <begin position="133"/>
        <end position="441"/>
    </location>
</feature>
<dbReference type="GO" id="GO:0019748">
    <property type="term" value="P:secondary metabolic process"/>
    <property type="evidence" value="ECO:0007669"/>
    <property type="project" value="TreeGrafter"/>
</dbReference>
<proteinExistence type="inferred from homology"/>
<comment type="similarity">
    <text evidence="1">Belongs to the ATP-dependent AMP-binding enzyme family.</text>
</comment>
<keyword evidence="5" id="KW-1185">Reference proteome</keyword>
<dbReference type="STRING" id="135208.A0A4Y9ZPV3"/>
<evidence type="ECO:0000313" key="5">
    <source>
        <dbReference type="Proteomes" id="UP000298061"/>
    </source>
</evidence>
<dbReference type="Proteomes" id="UP000298061">
    <property type="component" value="Unassembled WGS sequence"/>
</dbReference>
<organism evidence="4 5">
    <name type="scientific">Hericium alpestre</name>
    <dbReference type="NCBI Taxonomy" id="135208"/>
    <lineage>
        <taxon>Eukaryota</taxon>
        <taxon>Fungi</taxon>
        <taxon>Dikarya</taxon>
        <taxon>Basidiomycota</taxon>
        <taxon>Agaricomycotina</taxon>
        <taxon>Agaricomycetes</taxon>
        <taxon>Russulales</taxon>
        <taxon>Hericiaceae</taxon>
        <taxon>Hericium</taxon>
    </lineage>
</organism>
<dbReference type="InterPro" id="IPR020845">
    <property type="entry name" value="AMP-binding_CS"/>
</dbReference>
<dbReference type="PANTHER" id="PTHR24096:SF149">
    <property type="entry name" value="AMP-BINDING DOMAIN-CONTAINING PROTEIN-RELATED"/>
    <property type="match status" value="1"/>
</dbReference>
<protein>
    <recommendedName>
        <fullName evidence="3">AMP-dependent synthetase/ligase domain-containing protein</fullName>
    </recommendedName>
</protein>
<dbReference type="Gene3D" id="2.30.38.10">
    <property type="entry name" value="Luciferase, Domain 3"/>
    <property type="match status" value="1"/>
</dbReference>
<evidence type="ECO:0000256" key="1">
    <source>
        <dbReference type="ARBA" id="ARBA00006432"/>
    </source>
</evidence>
<dbReference type="SUPFAM" id="SSF56801">
    <property type="entry name" value="Acetyl-CoA synthetase-like"/>
    <property type="match status" value="1"/>
</dbReference>
<evidence type="ECO:0000259" key="3">
    <source>
        <dbReference type="Pfam" id="PF00501"/>
    </source>
</evidence>
<sequence length="457" mass="50839">MDGSDCAHPPALLRPHHLIIEVGIGMPHQKSLYPPIPDIDIPNYYDFVTGLEHFKSLPDYTLFIDGLTGEKRRLRAFFERVDACATALASEEAVGGLNVLANPNEIVGIFSENSMVRPTPFFQTKHMPTSEQEWPTLVYSCLKIGVPFALLPAYSTAAEFRHLLKTSESTRLFVSPSVFETALTVAREVGLPEDRMYVLQGRVPGRTSLADLIQNTRIRGLPTIPSRRIHSNHVACLGFSSGTSGLPKAVMISHKNLYYSLMQTVTIGREFAKVATPPPPNTPEGVPCAVAFMPFYHVTAFHLCMMRIFTPPCTIVILPRWKLDTVLDALQKYDVTNFGLVPSMAHEFINSPRFQTTDFSKVASFMSGAAQLPLEHRKAILERMPHVQFGMAYGMTECTFLSLATLHRGLFPGRFNEHQMLTMTGILLPGCEARIVREDGSEAGYDERASCSCARWC</sequence>
<dbReference type="PROSITE" id="PS00455">
    <property type="entry name" value="AMP_BINDING"/>
    <property type="match status" value="1"/>
</dbReference>
<accession>A0A4Y9ZPV3</accession>
<dbReference type="AlphaFoldDB" id="A0A4Y9ZPV3"/>
<dbReference type="InterPro" id="IPR000873">
    <property type="entry name" value="AMP-dep_synth/lig_dom"/>
</dbReference>
<comment type="caution">
    <text evidence="4">The sequence shown here is derived from an EMBL/GenBank/DDBJ whole genome shotgun (WGS) entry which is preliminary data.</text>
</comment>
<dbReference type="OrthoDB" id="1898221at2759"/>
<name>A0A4Y9ZPV3_9AGAM</name>
<dbReference type="Gene3D" id="3.40.50.980">
    <property type="match status" value="2"/>
</dbReference>
<evidence type="ECO:0000256" key="2">
    <source>
        <dbReference type="ARBA" id="ARBA00022598"/>
    </source>
</evidence>
<dbReference type="EMBL" id="SFCI01001047">
    <property type="protein sequence ID" value="TFY76936.1"/>
    <property type="molecule type" value="Genomic_DNA"/>
</dbReference>
<dbReference type="PANTHER" id="PTHR24096">
    <property type="entry name" value="LONG-CHAIN-FATTY-ACID--COA LIGASE"/>
    <property type="match status" value="1"/>
</dbReference>